<feature type="transmembrane region" description="Helical" evidence="1">
    <location>
        <begin position="42"/>
        <end position="61"/>
    </location>
</feature>
<keyword evidence="3" id="KW-0378">Hydrolase</keyword>
<dbReference type="InterPro" id="IPR006674">
    <property type="entry name" value="HD_domain"/>
</dbReference>
<evidence type="ECO:0000313" key="3">
    <source>
        <dbReference type="EMBL" id="ABG04472.1"/>
    </source>
</evidence>
<evidence type="ECO:0000259" key="2">
    <source>
        <dbReference type="PROSITE" id="PS51831"/>
    </source>
</evidence>
<reference evidence="3 4" key="1">
    <citation type="submission" date="2006-06" db="EMBL/GenBank/DDBJ databases">
        <title>Complete sequence of Rubrobacter xylanophilus DSM 9941.</title>
        <authorList>
            <consortium name="US DOE Joint Genome Institute"/>
            <person name="Copeland A."/>
            <person name="Lucas S."/>
            <person name="Lapidus A."/>
            <person name="Barry K."/>
            <person name="Detter J.C."/>
            <person name="Glavina del Rio T."/>
            <person name="Hammon N."/>
            <person name="Israni S."/>
            <person name="Dalin E."/>
            <person name="Tice H."/>
            <person name="Pitluck S."/>
            <person name="Munk A.C."/>
            <person name="Brettin T."/>
            <person name="Bruce D."/>
            <person name="Han C."/>
            <person name="Tapia R."/>
            <person name="Gilna P."/>
            <person name="Schmutz J."/>
            <person name="Larimer F."/>
            <person name="Land M."/>
            <person name="Hauser L."/>
            <person name="Kyrpides N."/>
            <person name="Lykidis A."/>
            <person name="da Costa M.S."/>
            <person name="Rainey F.A."/>
            <person name="Empadinhas N."/>
            <person name="Jolivet E."/>
            <person name="Battista J.R."/>
            <person name="Richardson P."/>
        </authorList>
    </citation>
    <scope>NUCLEOTIDE SEQUENCE [LARGE SCALE GENOMIC DNA]</scope>
    <source>
        <strain evidence="4">DSM 9941 / NBRC 16129 / PRD-1</strain>
    </source>
</reference>
<dbReference type="EMBL" id="CP000386">
    <property type="protein sequence ID" value="ABG04472.1"/>
    <property type="molecule type" value="Genomic_DNA"/>
</dbReference>
<dbReference type="PANTHER" id="PTHR36442:SF1">
    <property type="entry name" value="CYCLIC-DI-AMP PHOSPHODIESTERASE PGPH"/>
    <property type="match status" value="1"/>
</dbReference>
<accession>Q1AVV6</accession>
<dbReference type="GO" id="GO:0016787">
    <property type="term" value="F:hydrolase activity"/>
    <property type="evidence" value="ECO:0007669"/>
    <property type="project" value="UniProtKB-KW"/>
</dbReference>
<keyword evidence="1" id="KW-0812">Transmembrane</keyword>
<dbReference type="SUPFAM" id="SSF109604">
    <property type="entry name" value="HD-domain/PDEase-like"/>
    <property type="match status" value="1"/>
</dbReference>
<keyword evidence="1" id="KW-1133">Transmembrane helix</keyword>
<dbReference type="Pfam" id="PF07698">
    <property type="entry name" value="7TM-7TMR_HD"/>
    <property type="match status" value="1"/>
</dbReference>
<dbReference type="Pfam" id="PF01966">
    <property type="entry name" value="HD"/>
    <property type="match status" value="1"/>
</dbReference>
<dbReference type="PROSITE" id="PS51831">
    <property type="entry name" value="HD"/>
    <property type="match status" value="1"/>
</dbReference>
<dbReference type="InterPro" id="IPR003607">
    <property type="entry name" value="HD/PDEase_dom"/>
</dbReference>
<dbReference type="RefSeq" id="WP_011564489.1">
    <property type="nucleotide sequence ID" value="NC_008148.1"/>
</dbReference>
<keyword evidence="1" id="KW-0472">Membrane</keyword>
<dbReference type="PhylomeDB" id="Q1AVV6"/>
<name>Q1AVV6_RUBXD</name>
<dbReference type="OrthoDB" id="9806952at2"/>
<dbReference type="PANTHER" id="PTHR36442">
    <property type="entry name" value="CYCLIC-DI-AMP PHOSPHODIESTERASE PGPH"/>
    <property type="match status" value="1"/>
</dbReference>
<sequence length="740" mass="82287">MIFRKKAPKAPARRRAGDGLHRAPTRFERFRAWIEGLPKMRLYIALTVITWFSLTALIGFGSDPLVLLGLRDESGEYRVGMVAREDVYAPRSVTYIDPAATERAREEAASQVRPVYRQSEKVPERVISEVRSFFERVREIRRSDAPVEERMQRLSDAAPFYLPDEAVRTLIFMSPGEIDDTERFVVENLRELYGSTAVADDDVEDLPVSVIRISEARARLSEAASQDASGEVREMVDLLSRGFVEPNYVVDRRATQEAREEAASQVEPVRGSIQQGERIVARGEVLDREDIAQLEALRVIRDTTSWTVFLGVGLVVAAELWVAWYFIERFGRRIFKANAATRLVLAVSLTILFTLLARVFILLQFNPYLTPLAGLSVIGTILLGPRLMFLIVVVTSINVGIIAGNDFFLTAALLISAGFAIYTVVRVNARQELLRAGLLIAVVTAATTFAVSLIGGGNFSVALWQGALGLGNGLLSLMLAMVLLPLLEGAFNILTPMKLLELSDPGNPLLQELLRRAPGTFSHSMQVGNLAENAAKRIDANPLLARVGAYYHDIGKMEHPAYFVENQISQMNPHASLTPSLSAKIIKRHVKDGLEIGRAWGLPQEVLDMICEHHGTTRIEYFYRKALEECAGASTVREEDFRYSCGRPRSKESGILMLADSIEATVKAIPRPTPKRIEDVVEDMIRQRIEDGQFDECALTMREIQEVGDAIREALIGFLGPRVEYPESAPKKPSPVKPTT</sequence>
<dbReference type="HOGENOM" id="CLU_015767_1_2_11"/>
<dbReference type="InterPro" id="IPR006675">
    <property type="entry name" value="HDIG_dom"/>
</dbReference>
<dbReference type="SMART" id="SM00471">
    <property type="entry name" value="HDc"/>
    <property type="match status" value="1"/>
</dbReference>
<dbReference type="STRING" id="266117.Rxyl_1510"/>
<organism evidence="3 4">
    <name type="scientific">Rubrobacter xylanophilus (strain DSM 9941 / JCM 11954 / NBRC 16129 / PRD-1)</name>
    <dbReference type="NCBI Taxonomy" id="266117"/>
    <lineage>
        <taxon>Bacteria</taxon>
        <taxon>Bacillati</taxon>
        <taxon>Actinomycetota</taxon>
        <taxon>Rubrobacteria</taxon>
        <taxon>Rubrobacterales</taxon>
        <taxon>Rubrobacteraceae</taxon>
        <taxon>Rubrobacter</taxon>
    </lineage>
</organism>
<dbReference type="InterPro" id="IPR052722">
    <property type="entry name" value="PgpH_phosphodiesterase"/>
</dbReference>
<dbReference type="Pfam" id="PF07697">
    <property type="entry name" value="7TMR-HDED"/>
    <property type="match status" value="1"/>
</dbReference>
<dbReference type="InterPro" id="IPR011624">
    <property type="entry name" value="Metal-dep_PHydrolase_7TM_extra"/>
</dbReference>
<proteinExistence type="predicted"/>
<feature type="transmembrane region" description="Helical" evidence="1">
    <location>
        <begin position="373"/>
        <end position="395"/>
    </location>
</feature>
<evidence type="ECO:0000256" key="1">
    <source>
        <dbReference type="SAM" id="Phobius"/>
    </source>
</evidence>
<feature type="domain" description="HD" evidence="2">
    <location>
        <begin position="520"/>
        <end position="665"/>
    </location>
</feature>
<feature type="transmembrane region" description="Helical" evidence="1">
    <location>
        <begin position="306"/>
        <end position="327"/>
    </location>
</feature>
<dbReference type="InterPro" id="IPR011621">
    <property type="entry name" value="Metal-dep_PHydrolase_7TM_intra"/>
</dbReference>
<dbReference type="KEGG" id="rxy:Rxyl_1510"/>
<evidence type="ECO:0000313" key="4">
    <source>
        <dbReference type="Proteomes" id="UP000006637"/>
    </source>
</evidence>
<dbReference type="CDD" id="cd00077">
    <property type="entry name" value="HDc"/>
    <property type="match status" value="1"/>
</dbReference>
<dbReference type="AlphaFoldDB" id="Q1AVV6"/>
<keyword evidence="4" id="KW-1185">Reference proteome</keyword>
<dbReference type="Gene3D" id="1.10.3210.10">
    <property type="entry name" value="Hypothetical protein af1432"/>
    <property type="match status" value="1"/>
</dbReference>
<feature type="transmembrane region" description="Helical" evidence="1">
    <location>
        <begin position="433"/>
        <end position="455"/>
    </location>
</feature>
<feature type="transmembrane region" description="Helical" evidence="1">
    <location>
        <begin position="467"/>
        <end position="487"/>
    </location>
</feature>
<dbReference type="eggNOG" id="COG1480">
    <property type="taxonomic scope" value="Bacteria"/>
</dbReference>
<dbReference type="NCBIfam" id="TIGR00277">
    <property type="entry name" value="HDIG"/>
    <property type="match status" value="1"/>
</dbReference>
<dbReference type="Proteomes" id="UP000006637">
    <property type="component" value="Chromosome"/>
</dbReference>
<protein>
    <submittedName>
        <fullName evidence="3">Metal dependent phosphohydrolase</fullName>
    </submittedName>
</protein>
<feature type="transmembrane region" description="Helical" evidence="1">
    <location>
        <begin position="407"/>
        <end position="427"/>
    </location>
</feature>
<feature type="transmembrane region" description="Helical" evidence="1">
    <location>
        <begin position="339"/>
        <end position="361"/>
    </location>
</feature>
<gene>
    <name evidence="3" type="ordered locus">Rxyl_1510</name>
</gene>